<gene>
    <name evidence="4" type="primary">GRAP2</name>
    <name evidence="4" type="ORF">EYF80_065725</name>
</gene>
<evidence type="ECO:0000313" key="5">
    <source>
        <dbReference type="Proteomes" id="UP000314294"/>
    </source>
</evidence>
<comment type="caution">
    <text evidence="4">The sequence shown here is derived from an EMBL/GenBank/DDBJ whole genome shotgun (WGS) entry which is preliminary data.</text>
</comment>
<dbReference type="Gene3D" id="2.30.30.40">
    <property type="entry name" value="SH3 Domains"/>
    <property type="match status" value="1"/>
</dbReference>
<reference evidence="4 5" key="1">
    <citation type="submission" date="2019-03" db="EMBL/GenBank/DDBJ databases">
        <title>First draft genome of Liparis tanakae, snailfish: a comprehensive survey of snailfish specific genes.</title>
        <authorList>
            <person name="Kim W."/>
            <person name="Song I."/>
            <person name="Jeong J.-H."/>
            <person name="Kim D."/>
            <person name="Kim S."/>
            <person name="Ryu S."/>
            <person name="Song J.Y."/>
            <person name="Lee S.K."/>
        </authorList>
    </citation>
    <scope>NUCLEOTIDE SEQUENCE [LARGE SCALE GENOMIC DNA]</scope>
    <source>
        <tissue evidence="4">Muscle</tissue>
    </source>
</reference>
<evidence type="ECO:0000256" key="2">
    <source>
        <dbReference type="SAM" id="SignalP"/>
    </source>
</evidence>
<dbReference type="InterPro" id="IPR036028">
    <property type="entry name" value="SH3-like_dom_sf"/>
</dbReference>
<name>A0A4Z2E740_9TELE</name>
<sequence length="43" mass="4864">MCCCCVVVLLCQVLQTSGNWYKAELNGQEGLVPRNFINIHLPR</sequence>
<evidence type="ECO:0000313" key="4">
    <source>
        <dbReference type="EMBL" id="TNN24152.1"/>
    </source>
</evidence>
<dbReference type="AlphaFoldDB" id="A0A4Z2E740"/>
<proteinExistence type="predicted"/>
<dbReference type="Proteomes" id="UP000314294">
    <property type="component" value="Unassembled WGS sequence"/>
</dbReference>
<feature type="chain" id="PRO_5021473324" evidence="2">
    <location>
        <begin position="19"/>
        <end position="43"/>
    </location>
</feature>
<dbReference type="Pfam" id="PF07653">
    <property type="entry name" value="SH3_2"/>
    <property type="match status" value="1"/>
</dbReference>
<protein>
    <submittedName>
        <fullName evidence="4">GRB2-related adapter protein 2</fullName>
    </submittedName>
</protein>
<feature type="signal peptide" evidence="2">
    <location>
        <begin position="1"/>
        <end position="18"/>
    </location>
</feature>
<dbReference type="EMBL" id="SRLO01016247">
    <property type="protein sequence ID" value="TNN24152.1"/>
    <property type="molecule type" value="Genomic_DNA"/>
</dbReference>
<feature type="domain" description="SH3" evidence="3">
    <location>
        <begin position="13"/>
        <end position="38"/>
    </location>
</feature>
<organism evidence="4 5">
    <name type="scientific">Liparis tanakae</name>
    <name type="common">Tanaka's snailfish</name>
    <dbReference type="NCBI Taxonomy" id="230148"/>
    <lineage>
        <taxon>Eukaryota</taxon>
        <taxon>Metazoa</taxon>
        <taxon>Chordata</taxon>
        <taxon>Craniata</taxon>
        <taxon>Vertebrata</taxon>
        <taxon>Euteleostomi</taxon>
        <taxon>Actinopterygii</taxon>
        <taxon>Neopterygii</taxon>
        <taxon>Teleostei</taxon>
        <taxon>Neoteleostei</taxon>
        <taxon>Acanthomorphata</taxon>
        <taxon>Eupercaria</taxon>
        <taxon>Perciformes</taxon>
        <taxon>Cottioidei</taxon>
        <taxon>Cottales</taxon>
        <taxon>Liparidae</taxon>
        <taxon>Liparis</taxon>
    </lineage>
</organism>
<evidence type="ECO:0000256" key="1">
    <source>
        <dbReference type="ARBA" id="ARBA00022443"/>
    </source>
</evidence>
<keyword evidence="5" id="KW-1185">Reference proteome</keyword>
<dbReference type="SUPFAM" id="SSF50044">
    <property type="entry name" value="SH3-domain"/>
    <property type="match status" value="1"/>
</dbReference>
<keyword evidence="2" id="KW-0732">Signal</keyword>
<evidence type="ECO:0000259" key="3">
    <source>
        <dbReference type="Pfam" id="PF07653"/>
    </source>
</evidence>
<keyword evidence="1" id="KW-0728">SH3 domain</keyword>
<accession>A0A4Z2E740</accession>
<dbReference type="InterPro" id="IPR001452">
    <property type="entry name" value="SH3_domain"/>
</dbReference>